<dbReference type="AlphaFoldDB" id="A0A0G3GXT9"/>
<evidence type="ECO:0000259" key="3">
    <source>
        <dbReference type="Pfam" id="PF04536"/>
    </source>
</evidence>
<dbReference type="STRING" id="1050174.CEPID_08880"/>
<sequence>MNRSTGIIASLCVFGLSSTMPTLLPTAYAASAFSTPASPTAGTQPLLLAEAPQQYQQTVTDNAGVLTADQRSDLEDKIKTLQKEKQIKVYVVFAQDFSGLDGPTWAQQARAKNSGPNVIVFGVSPATSDYGISYGSNIQQSDQKRIDKAAYDKLVDRDFAGAASAVIAAAGGKSSGGGSTSSPSAPSGSSLGWLGAGAAGIAAVGGGAWVASRRRKKTMTADAKAIDPADTNSLLRLPTDVLYTRAHEQLVEVDESIRRGREELDVAIAEFGAERTRSFTRAMNNANSTMQKAFALRQRLDDSIPESEQERRAMLLEIISSCGVAQEEITKESAAFAQMRDLLINASTKIDELTRSLIDLRTRLPQAEITLSELHTRHSADVLTSIADNIALATASIDEAEKSLEAARSVSQLPAGQQGSLIDDLRRTEIAVQKADKLLSGVEHADDNIATAKARLDALIEEIKQEINESTTLKAHGQSSGVATDWNALDAAVTKGQAALAQAQQTAESDPLGAFSMLTEVDAALDEQLDKLRQRAADQDRALSVFDNTLQSAFAAIQGAEDLIATRGRVVGAQARTQLADAKRLYAQAQLARTSDTRGGIEAARQALTAAQRAAASAQHDIEDYQRRQNYSGGGSGGIVTGMLINEIINSGLRGGFGGGGFGGFGGGGFGGGGGGGVSGGKF</sequence>
<proteinExistence type="predicted"/>
<keyword evidence="1" id="KW-0175">Coiled coil</keyword>
<feature type="signal peptide" evidence="2">
    <location>
        <begin position="1"/>
        <end position="29"/>
    </location>
</feature>
<protein>
    <recommendedName>
        <fullName evidence="3">TPM domain-containing protein</fullName>
    </recommendedName>
</protein>
<dbReference type="Pfam" id="PF04536">
    <property type="entry name" value="TPM_phosphatase"/>
    <property type="match status" value="1"/>
</dbReference>
<feature type="coiled-coil region" evidence="1">
    <location>
        <begin position="442"/>
        <end position="473"/>
    </location>
</feature>
<dbReference type="RefSeq" id="WP_083984421.1">
    <property type="nucleotide sequence ID" value="NZ_CP011541.1"/>
</dbReference>
<dbReference type="PATRIC" id="fig|1050174.4.peg.1787"/>
<keyword evidence="2" id="KW-0732">Signal</keyword>
<dbReference type="InterPro" id="IPR007621">
    <property type="entry name" value="TPM_dom"/>
</dbReference>
<organism evidence="4 5">
    <name type="scientific">Corynebacterium epidermidicanis</name>
    <dbReference type="NCBI Taxonomy" id="1050174"/>
    <lineage>
        <taxon>Bacteria</taxon>
        <taxon>Bacillati</taxon>
        <taxon>Actinomycetota</taxon>
        <taxon>Actinomycetes</taxon>
        <taxon>Mycobacteriales</taxon>
        <taxon>Corynebacteriaceae</taxon>
        <taxon>Corynebacterium</taxon>
    </lineage>
</organism>
<feature type="coiled-coil region" evidence="1">
    <location>
        <begin position="601"/>
        <end position="628"/>
    </location>
</feature>
<evidence type="ECO:0000313" key="5">
    <source>
        <dbReference type="Proteomes" id="UP000035368"/>
    </source>
</evidence>
<name>A0A0G3GXT9_9CORY</name>
<gene>
    <name evidence="4" type="ORF">CEPID_08880</name>
</gene>
<feature type="chain" id="PRO_5005184521" description="TPM domain-containing protein" evidence="2">
    <location>
        <begin position="30"/>
        <end position="683"/>
    </location>
</feature>
<dbReference type="EMBL" id="CP011541">
    <property type="protein sequence ID" value="AKK03622.1"/>
    <property type="molecule type" value="Genomic_DNA"/>
</dbReference>
<dbReference type="Gene3D" id="3.10.310.50">
    <property type="match status" value="1"/>
</dbReference>
<evidence type="ECO:0000313" key="4">
    <source>
        <dbReference type="EMBL" id="AKK03622.1"/>
    </source>
</evidence>
<feature type="domain" description="TPM" evidence="3">
    <location>
        <begin position="59"/>
        <end position="170"/>
    </location>
</feature>
<dbReference type="Proteomes" id="UP000035368">
    <property type="component" value="Chromosome"/>
</dbReference>
<evidence type="ECO:0000256" key="1">
    <source>
        <dbReference type="SAM" id="Coils"/>
    </source>
</evidence>
<evidence type="ECO:0000256" key="2">
    <source>
        <dbReference type="SAM" id="SignalP"/>
    </source>
</evidence>
<reference evidence="4 5" key="1">
    <citation type="submission" date="2015-05" db="EMBL/GenBank/DDBJ databases">
        <title>Complete genome sequence of Corynebacterium epidermidicanis DSM 45586, isolated from the skin of a dog suffering from pruritus.</title>
        <authorList>
            <person name="Ruckert C."/>
            <person name="Albersmeier A."/>
            <person name="Winkler A."/>
            <person name="Tauch A."/>
        </authorList>
    </citation>
    <scope>NUCLEOTIDE SEQUENCE [LARGE SCALE GENOMIC DNA]</scope>
    <source>
        <strain evidence="4 5">DSM 45586</strain>
    </source>
</reference>
<dbReference type="KEGG" id="cei:CEPID_08880"/>
<accession>A0A0G3GXT9</accession>
<keyword evidence="5" id="KW-1185">Reference proteome</keyword>